<organism evidence="8 9">
    <name type="scientific">Oryzihumus leptocrescens</name>
    <dbReference type="NCBI Taxonomy" id="297536"/>
    <lineage>
        <taxon>Bacteria</taxon>
        <taxon>Bacillati</taxon>
        <taxon>Actinomycetota</taxon>
        <taxon>Actinomycetes</taxon>
        <taxon>Micrococcales</taxon>
        <taxon>Intrasporangiaceae</taxon>
        <taxon>Oryzihumus</taxon>
    </lineage>
</organism>
<comment type="caution">
    <text evidence="8">The sequence shown here is derived from an EMBL/GenBank/DDBJ whole genome shotgun (WGS) entry which is preliminary data.</text>
</comment>
<dbReference type="InterPro" id="IPR002104">
    <property type="entry name" value="Integrase_catalytic"/>
</dbReference>
<dbReference type="SUPFAM" id="SSF56349">
    <property type="entry name" value="DNA breaking-rejoining enzymes"/>
    <property type="match status" value="1"/>
</dbReference>
<reference evidence="8 9" key="1">
    <citation type="submission" date="2019-06" db="EMBL/GenBank/DDBJ databases">
        <title>Sequencing the genomes of 1000 actinobacteria strains.</title>
        <authorList>
            <person name="Klenk H.-P."/>
        </authorList>
    </citation>
    <scope>NUCLEOTIDE SEQUENCE [LARGE SCALE GENOMIC DNA]</scope>
    <source>
        <strain evidence="8 9">DSM 18082</strain>
    </source>
</reference>
<evidence type="ECO:0000259" key="6">
    <source>
        <dbReference type="PROSITE" id="PS51898"/>
    </source>
</evidence>
<dbReference type="GO" id="GO:0015074">
    <property type="term" value="P:DNA integration"/>
    <property type="evidence" value="ECO:0007669"/>
    <property type="project" value="UniProtKB-KW"/>
</dbReference>
<name>A0A542ZEK4_9MICO</name>
<evidence type="ECO:0000256" key="5">
    <source>
        <dbReference type="PROSITE-ProRule" id="PRU01248"/>
    </source>
</evidence>
<protein>
    <submittedName>
        <fullName evidence="8">Site-specific recombinase XerD</fullName>
    </submittedName>
</protein>
<dbReference type="InterPro" id="IPR050808">
    <property type="entry name" value="Phage_Integrase"/>
</dbReference>
<proteinExistence type="inferred from homology"/>
<feature type="domain" description="Core-binding (CB)" evidence="7">
    <location>
        <begin position="79"/>
        <end position="165"/>
    </location>
</feature>
<dbReference type="GO" id="GO:0006310">
    <property type="term" value="P:DNA recombination"/>
    <property type="evidence" value="ECO:0007669"/>
    <property type="project" value="UniProtKB-KW"/>
</dbReference>
<dbReference type="Gene3D" id="1.10.443.10">
    <property type="entry name" value="Intergrase catalytic core"/>
    <property type="match status" value="1"/>
</dbReference>
<dbReference type="InterPro" id="IPR013762">
    <property type="entry name" value="Integrase-like_cat_sf"/>
</dbReference>
<sequence>MARLPLALGSWGEISVVPLKDAEGQATGYRARTRFRDLDGKVRLVERSGRSQTAARTELKKHLNDRTRLSSEGDLSGMDTFAKAADLWMIKIERMVREGRRSPGTRETYRRQLTAHVLPALGQLRLVEITTPLLDRFVSRLVDQVGPATARTSRTIVSGVLGMAVRQGAIVSNPVRELERVEGKRRRDPRALTEDERREWFAKLRLDQRAVDFDLVDFSLFLLATGLRIGEALAVLWEEVDLETGSINVTSTMIRVTGEGLIRKGTKSVSGQRRLLLPTWAVEMLRQRWLRGARLDMPVMHNLDGGFRDPHNTRTQLRSAAKRICFDWVTPHVFRKTCATILDDAGLTARMIADQLGHSRPSMTQDVYMGRKAPNPMVVRALDEASPDPREAQAAIESDG</sequence>
<evidence type="ECO:0000256" key="3">
    <source>
        <dbReference type="ARBA" id="ARBA00023125"/>
    </source>
</evidence>
<keyword evidence="9" id="KW-1185">Reference proteome</keyword>
<evidence type="ECO:0000313" key="9">
    <source>
        <dbReference type="Proteomes" id="UP000319514"/>
    </source>
</evidence>
<evidence type="ECO:0000256" key="2">
    <source>
        <dbReference type="ARBA" id="ARBA00022908"/>
    </source>
</evidence>
<dbReference type="InterPro" id="IPR053876">
    <property type="entry name" value="Phage_int_M"/>
</dbReference>
<keyword evidence="4" id="KW-0233">DNA recombination</keyword>
<dbReference type="InterPro" id="IPR010998">
    <property type="entry name" value="Integrase_recombinase_N"/>
</dbReference>
<dbReference type="EMBL" id="VFOQ01000001">
    <property type="protein sequence ID" value="TQL58773.1"/>
    <property type="molecule type" value="Genomic_DNA"/>
</dbReference>
<dbReference type="AlphaFoldDB" id="A0A542ZEK4"/>
<evidence type="ECO:0000313" key="8">
    <source>
        <dbReference type="EMBL" id="TQL58773.1"/>
    </source>
</evidence>
<comment type="similarity">
    <text evidence="1">Belongs to the 'phage' integrase family.</text>
</comment>
<dbReference type="CDD" id="cd01189">
    <property type="entry name" value="INT_ICEBs1_C_like"/>
    <property type="match status" value="1"/>
</dbReference>
<dbReference type="PANTHER" id="PTHR30629">
    <property type="entry name" value="PROPHAGE INTEGRASE"/>
    <property type="match status" value="1"/>
</dbReference>
<evidence type="ECO:0000256" key="1">
    <source>
        <dbReference type="ARBA" id="ARBA00008857"/>
    </source>
</evidence>
<dbReference type="InterPro" id="IPR011010">
    <property type="entry name" value="DNA_brk_join_enz"/>
</dbReference>
<dbReference type="PANTHER" id="PTHR30629:SF2">
    <property type="entry name" value="PROPHAGE INTEGRASE INTS-RELATED"/>
    <property type="match status" value="1"/>
</dbReference>
<dbReference type="GO" id="GO:0003677">
    <property type="term" value="F:DNA binding"/>
    <property type="evidence" value="ECO:0007669"/>
    <property type="project" value="UniProtKB-UniRule"/>
</dbReference>
<keyword evidence="3 5" id="KW-0238">DNA-binding</keyword>
<dbReference type="PROSITE" id="PS51898">
    <property type="entry name" value="TYR_RECOMBINASE"/>
    <property type="match status" value="1"/>
</dbReference>
<keyword evidence="2" id="KW-0229">DNA integration</keyword>
<dbReference type="InterPro" id="IPR044068">
    <property type="entry name" value="CB"/>
</dbReference>
<dbReference type="Pfam" id="PF22022">
    <property type="entry name" value="Phage_int_M"/>
    <property type="match status" value="1"/>
</dbReference>
<dbReference type="Gene3D" id="1.10.150.130">
    <property type="match status" value="1"/>
</dbReference>
<gene>
    <name evidence="8" type="ORF">FB474_0111</name>
</gene>
<dbReference type="Proteomes" id="UP000319514">
    <property type="component" value="Unassembled WGS sequence"/>
</dbReference>
<dbReference type="PROSITE" id="PS51900">
    <property type="entry name" value="CB"/>
    <property type="match status" value="1"/>
</dbReference>
<accession>A0A542ZEK4</accession>
<evidence type="ECO:0000259" key="7">
    <source>
        <dbReference type="PROSITE" id="PS51900"/>
    </source>
</evidence>
<dbReference type="Pfam" id="PF00589">
    <property type="entry name" value="Phage_integrase"/>
    <property type="match status" value="1"/>
</dbReference>
<evidence type="ECO:0000256" key="4">
    <source>
        <dbReference type="ARBA" id="ARBA00023172"/>
    </source>
</evidence>
<feature type="domain" description="Tyr recombinase" evidence="6">
    <location>
        <begin position="187"/>
        <end position="383"/>
    </location>
</feature>